<dbReference type="EMBL" id="NBNE01004626">
    <property type="protein sequence ID" value="OWZ05065.1"/>
    <property type="molecule type" value="Genomic_DNA"/>
</dbReference>
<dbReference type="AlphaFoldDB" id="A0A225VI97"/>
<feature type="compositionally biased region" description="Low complexity" evidence="7">
    <location>
        <begin position="170"/>
        <end position="187"/>
    </location>
</feature>
<dbReference type="GO" id="GO:0015074">
    <property type="term" value="P:DNA integration"/>
    <property type="evidence" value="ECO:0007669"/>
    <property type="project" value="InterPro"/>
</dbReference>
<feature type="region of interest" description="Disordered" evidence="7">
    <location>
        <begin position="80"/>
        <end position="187"/>
    </location>
</feature>
<dbReference type="PANTHER" id="PTHR37984">
    <property type="entry name" value="PROTEIN CBG26694"/>
    <property type="match status" value="1"/>
</dbReference>
<dbReference type="GO" id="GO:0003676">
    <property type="term" value="F:nucleic acid binding"/>
    <property type="evidence" value="ECO:0007669"/>
    <property type="project" value="InterPro"/>
</dbReference>
<sequence length="1221" mass="139215">MSALKKTRNVSVREYTRSFRKLGRMLNYITDNEAIPTSDVIRMYKNGMPIDWQIEVNRLSRSWEYNDLVHQFELIERNEQEEEVLRNGGRGSRSRSGQSAQQQQKNKNQGRGQAPRQNNQSSLPRGQPRQHRNDGNNGKYCKFCKRNNHTDAECFRNPDSPAYRPRRPNNRGSGTNSSHSNGNSGNDRAFAAMQVQVAEMAAMMQEMKRHREEELNALRFYRQDELSVMIDAELVGKQPPDDESAETLAPLRQQRAAPPVGQKPCLETEVRIGEQTFRALLDTGCTRSAIDQKIADTVKKGLKLRRHDGVYLMANRSVHKTTHVADTVFCLPAFSSKRECSYTLRLVDELLHPVILGTDFLSSHGIDILFSTNCLDHVSELVEALDPLMMIDGEMLSPSERVEVEHLVEAFLHVCSGGLGRINAKPYVIPLKPGAKPFACRPYPIPQVHLEATKREIYRLVKLGILFPNNDSEWASPAFVIPKKDGSVRLVCDYRRLNRLLLRSFYPLPVIGELLRQFRKSKYVSSLDIPMSYYARILAEISRRLTAIVFPWGKYVFGCLPMGVSTAPDEFQSIMNMMLGDLDGVWAYLDDVLILSDNYLGYRISTTGIQPLHNKVEAIAKIASPRTRRELRRFIGMVNYYRDMWPRRAAILSPLTALMSPSVPFRWSDEHEAAFARMKTAMMQTVELAFPDYCKPFHVHTDASGYQLGAVISQDGRPLVFWSKKCNDAQKKYPANKLELLSIKLVLQEYRTMLLGHEIHVHTDHLNLTYGTYNNIHMLRWRLEIEEFGPELHYVKGENNVVADTFSRLPRADDSDVQQQDTLVSAAAMDLTTLSNVDLREIARCQQRDDTATLKSATTKEINGVELQVDSNTGRIIAPSSLQAPIIAAYHEWLIHPGVTAMLKTMQNALTWTGMARDVEKYVRSCLICTKNKHPTVKYGKLPEKTVVTRPWFEVAIDSIGPYGKQKFRAVTMIDTTTRLVEMQAVADASSDETAYLFDRLWLCRYPRPGRVIYDQGTEFKKEFFELLESYGIAAVPTTTRNPQANSIIERLHRVIGDKMRTQEIVTHDDWENFLHNATFALRASVHSMLGVSPAQATFGRDMIFDVAHTTDWHAQHARKIEQVRKNNLRENAGRRAWAYQPGDRILLKRDGNINSKLTTLYDGPYTVLAVRDNGTLVIDKGRYTETVHIRRVVPYKDQRGEDCELPDKTQRGDSRKQTTA</sequence>
<dbReference type="CDD" id="cd01647">
    <property type="entry name" value="RT_LTR"/>
    <property type="match status" value="1"/>
</dbReference>
<dbReference type="Gene3D" id="3.30.70.270">
    <property type="match status" value="2"/>
</dbReference>
<dbReference type="InterPro" id="IPR043502">
    <property type="entry name" value="DNA/RNA_pol_sf"/>
</dbReference>
<dbReference type="Gene3D" id="3.10.10.10">
    <property type="entry name" value="HIV Type 1 Reverse Transcriptase, subunit A, domain 1"/>
    <property type="match status" value="1"/>
</dbReference>
<keyword evidence="6" id="KW-0175">Coiled coil</keyword>
<feature type="coiled-coil region" evidence="6">
    <location>
        <begin position="193"/>
        <end position="224"/>
    </location>
</feature>
<keyword evidence="5" id="KW-0511">Multifunctional enzyme</keyword>
<comment type="caution">
    <text evidence="10">The sequence shown here is derived from an EMBL/GenBank/DDBJ whole genome shotgun (WGS) entry which is preliminary data.</text>
</comment>
<dbReference type="Gene3D" id="3.30.420.10">
    <property type="entry name" value="Ribonuclease H-like superfamily/Ribonuclease H"/>
    <property type="match status" value="1"/>
</dbReference>
<dbReference type="Gene3D" id="2.40.70.10">
    <property type="entry name" value="Acid Proteases"/>
    <property type="match status" value="1"/>
</dbReference>
<dbReference type="InterPro" id="IPR021109">
    <property type="entry name" value="Peptidase_aspartic_dom_sf"/>
</dbReference>
<feature type="compositionally biased region" description="Low complexity" evidence="7">
    <location>
        <begin position="94"/>
        <end position="114"/>
    </location>
</feature>
<dbReference type="FunFam" id="3.30.70.270:FF:000020">
    <property type="entry name" value="Transposon Tf2-6 polyprotein-like Protein"/>
    <property type="match status" value="1"/>
</dbReference>
<organism evidence="10 11">
    <name type="scientific">Phytophthora megakarya</name>
    <dbReference type="NCBI Taxonomy" id="4795"/>
    <lineage>
        <taxon>Eukaryota</taxon>
        <taxon>Sar</taxon>
        <taxon>Stramenopiles</taxon>
        <taxon>Oomycota</taxon>
        <taxon>Peronosporomycetes</taxon>
        <taxon>Peronosporales</taxon>
        <taxon>Peronosporaceae</taxon>
        <taxon>Phytophthora</taxon>
    </lineage>
</organism>
<name>A0A225VI97_9STRA</name>
<dbReference type="Pfam" id="PF00078">
    <property type="entry name" value="RVT_1"/>
    <property type="match status" value="1"/>
</dbReference>
<keyword evidence="3" id="KW-0540">Nuclease</keyword>
<keyword evidence="4" id="KW-0378">Hydrolase</keyword>
<dbReference type="PROSITE" id="PS50994">
    <property type="entry name" value="INTEGRASE"/>
    <property type="match status" value="1"/>
</dbReference>
<dbReference type="InterPro" id="IPR041577">
    <property type="entry name" value="RT_RNaseH_2"/>
</dbReference>
<dbReference type="InterPro" id="IPR000477">
    <property type="entry name" value="RT_dom"/>
</dbReference>
<evidence type="ECO:0000256" key="7">
    <source>
        <dbReference type="SAM" id="MobiDB-lite"/>
    </source>
</evidence>
<evidence type="ECO:0000313" key="11">
    <source>
        <dbReference type="Proteomes" id="UP000198211"/>
    </source>
</evidence>
<protein>
    <submittedName>
        <fullName evidence="10">Pol Polyprotein</fullName>
    </submittedName>
</protein>
<dbReference type="CDD" id="cd09274">
    <property type="entry name" value="RNase_HI_RT_Ty3"/>
    <property type="match status" value="1"/>
</dbReference>
<evidence type="ECO:0000256" key="3">
    <source>
        <dbReference type="ARBA" id="ARBA00022722"/>
    </source>
</evidence>
<dbReference type="OrthoDB" id="96878at2759"/>
<dbReference type="SUPFAM" id="SSF56672">
    <property type="entry name" value="DNA/RNA polymerases"/>
    <property type="match status" value="1"/>
</dbReference>
<dbReference type="InterPro" id="IPR041588">
    <property type="entry name" value="Integrase_H2C2"/>
</dbReference>
<feature type="domain" description="Reverse transcriptase" evidence="8">
    <location>
        <begin position="462"/>
        <end position="639"/>
    </location>
</feature>
<dbReference type="Pfam" id="PF17919">
    <property type="entry name" value="RT_RNaseH_2"/>
    <property type="match status" value="1"/>
</dbReference>
<evidence type="ECO:0000256" key="6">
    <source>
        <dbReference type="SAM" id="Coils"/>
    </source>
</evidence>
<feature type="compositionally biased region" description="Polar residues" evidence="7">
    <location>
        <begin position="115"/>
        <end position="124"/>
    </location>
</feature>
<dbReference type="PANTHER" id="PTHR37984:SF5">
    <property type="entry name" value="PROTEIN NYNRIN-LIKE"/>
    <property type="match status" value="1"/>
</dbReference>
<gene>
    <name evidence="10" type="ORF">PHMEG_00022917</name>
</gene>
<dbReference type="InterPro" id="IPR036397">
    <property type="entry name" value="RNaseH_sf"/>
</dbReference>
<keyword evidence="11" id="KW-1185">Reference proteome</keyword>
<keyword evidence="2" id="KW-0548">Nucleotidyltransferase</keyword>
<evidence type="ECO:0000259" key="8">
    <source>
        <dbReference type="PROSITE" id="PS50878"/>
    </source>
</evidence>
<dbReference type="Pfam" id="PF17921">
    <property type="entry name" value="Integrase_H2C2"/>
    <property type="match status" value="1"/>
</dbReference>
<keyword evidence="4" id="KW-0255">Endonuclease</keyword>
<feature type="region of interest" description="Disordered" evidence="7">
    <location>
        <begin position="1201"/>
        <end position="1221"/>
    </location>
</feature>
<evidence type="ECO:0000256" key="5">
    <source>
        <dbReference type="ARBA" id="ARBA00023268"/>
    </source>
</evidence>
<dbReference type="SUPFAM" id="SSF53098">
    <property type="entry name" value="Ribonuclease H-like"/>
    <property type="match status" value="1"/>
</dbReference>
<evidence type="ECO:0000313" key="10">
    <source>
        <dbReference type="EMBL" id="OWZ05065.1"/>
    </source>
</evidence>
<evidence type="ECO:0000256" key="4">
    <source>
        <dbReference type="ARBA" id="ARBA00022759"/>
    </source>
</evidence>
<accession>A0A225VI97</accession>
<dbReference type="Gene3D" id="1.10.340.70">
    <property type="match status" value="1"/>
</dbReference>
<dbReference type="InterPro" id="IPR001584">
    <property type="entry name" value="Integrase_cat-core"/>
</dbReference>
<dbReference type="Pfam" id="PF13650">
    <property type="entry name" value="Asp_protease_2"/>
    <property type="match status" value="1"/>
</dbReference>
<evidence type="ECO:0000259" key="9">
    <source>
        <dbReference type="PROSITE" id="PS50994"/>
    </source>
</evidence>
<dbReference type="PROSITE" id="PS50878">
    <property type="entry name" value="RT_POL"/>
    <property type="match status" value="1"/>
</dbReference>
<dbReference type="SUPFAM" id="SSF50630">
    <property type="entry name" value="Acid proteases"/>
    <property type="match status" value="1"/>
</dbReference>
<dbReference type="InterPro" id="IPR050951">
    <property type="entry name" value="Retrovirus_Pol_polyprotein"/>
</dbReference>
<keyword evidence="1" id="KW-0808">Transferase</keyword>
<proteinExistence type="predicted"/>
<reference evidence="11" key="1">
    <citation type="submission" date="2017-03" db="EMBL/GenBank/DDBJ databases">
        <title>Phytopthora megakarya and P. palmivora, two closely related causual agents of cacao black pod achieved similar genome size and gene model numbers by different mechanisms.</title>
        <authorList>
            <person name="Ali S."/>
            <person name="Shao J."/>
            <person name="Larry D.J."/>
            <person name="Kronmiller B."/>
            <person name="Shen D."/>
            <person name="Strem M.D."/>
            <person name="Melnick R.L."/>
            <person name="Guiltinan M.J."/>
            <person name="Tyler B.M."/>
            <person name="Meinhardt L.W."/>
            <person name="Bailey B.A."/>
        </authorList>
    </citation>
    <scope>NUCLEOTIDE SEQUENCE [LARGE SCALE GENOMIC DNA]</scope>
    <source>
        <strain evidence="11">zdho120</strain>
    </source>
</reference>
<dbReference type="Proteomes" id="UP000198211">
    <property type="component" value="Unassembled WGS sequence"/>
</dbReference>
<dbReference type="InterPro" id="IPR012337">
    <property type="entry name" value="RNaseH-like_sf"/>
</dbReference>
<dbReference type="InterPro" id="IPR043128">
    <property type="entry name" value="Rev_trsase/Diguanyl_cyclase"/>
</dbReference>
<evidence type="ECO:0000256" key="2">
    <source>
        <dbReference type="ARBA" id="ARBA00022695"/>
    </source>
</evidence>
<evidence type="ECO:0000256" key="1">
    <source>
        <dbReference type="ARBA" id="ARBA00022679"/>
    </source>
</evidence>
<dbReference type="GO" id="GO:0016779">
    <property type="term" value="F:nucleotidyltransferase activity"/>
    <property type="evidence" value="ECO:0007669"/>
    <property type="project" value="UniProtKB-KW"/>
</dbReference>
<dbReference type="CDD" id="cd00303">
    <property type="entry name" value="retropepsin_like"/>
    <property type="match status" value="1"/>
</dbReference>
<feature type="domain" description="Integrase catalytic" evidence="9">
    <location>
        <begin position="947"/>
        <end position="1102"/>
    </location>
</feature>
<dbReference type="GO" id="GO:0004519">
    <property type="term" value="F:endonuclease activity"/>
    <property type="evidence" value="ECO:0007669"/>
    <property type="project" value="UniProtKB-KW"/>
</dbReference>